<accession>A0A426V2Y9</accession>
<feature type="transmembrane region" description="Helical" evidence="7">
    <location>
        <begin position="39"/>
        <end position="61"/>
    </location>
</feature>
<comment type="subcellular location">
    <subcellularLocation>
        <location evidence="1">Cell membrane</location>
        <topology evidence="1">Multi-pass membrane protein</topology>
    </subcellularLocation>
</comment>
<dbReference type="InterPro" id="IPR036259">
    <property type="entry name" value="MFS_trans_sf"/>
</dbReference>
<evidence type="ECO:0000256" key="6">
    <source>
        <dbReference type="ARBA" id="ARBA00023136"/>
    </source>
</evidence>
<evidence type="ECO:0000256" key="7">
    <source>
        <dbReference type="SAM" id="Phobius"/>
    </source>
</evidence>
<evidence type="ECO:0000313" key="8">
    <source>
        <dbReference type="EMBL" id="RRS01232.1"/>
    </source>
</evidence>
<organism evidence="8 9">
    <name type="scientific">Glycomyces terrestris</name>
    <dbReference type="NCBI Taxonomy" id="2493553"/>
    <lineage>
        <taxon>Bacteria</taxon>
        <taxon>Bacillati</taxon>
        <taxon>Actinomycetota</taxon>
        <taxon>Actinomycetes</taxon>
        <taxon>Glycomycetales</taxon>
        <taxon>Glycomycetaceae</taxon>
        <taxon>Glycomyces</taxon>
    </lineage>
</organism>
<keyword evidence="4 7" id="KW-0812">Transmembrane</keyword>
<gene>
    <name evidence="8" type="ORF">EIW28_00140</name>
</gene>
<feature type="transmembrane region" description="Helical" evidence="7">
    <location>
        <begin position="237"/>
        <end position="258"/>
    </location>
</feature>
<evidence type="ECO:0000256" key="4">
    <source>
        <dbReference type="ARBA" id="ARBA00022692"/>
    </source>
</evidence>
<dbReference type="PANTHER" id="PTHR23517:SF2">
    <property type="entry name" value="MULTIDRUG RESISTANCE PROTEIN MDTH"/>
    <property type="match status" value="1"/>
</dbReference>
<evidence type="ECO:0000256" key="1">
    <source>
        <dbReference type="ARBA" id="ARBA00004651"/>
    </source>
</evidence>
<proteinExistence type="predicted"/>
<feature type="transmembrane region" description="Helical" evidence="7">
    <location>
        <begin position="73"/>
        <end position="91"/>
    </location>
</feature>
<keyword evidence="3" id="KW-1003">Cell membrane</keyword>
<evidence type="ECO:0000256" key="5">
    <source>
        <dbReference type="ARBA" id="ARBA00022989"/>
    </source>
</evidence>
<keyword evidence="2" id="KW-0813">Transport</keyword>
<dbReference type="AlphaFoldDB" id="A0A426V2Y9"/>
<reference evidence="8 9" key="1">
    <citation type="submission" date="2018-12" db="EMBL/GenBank/DDBJ databases">
        <title>Glycomyces sp. YIM 121974 draft genome.</title>
        <authorList>
            <person name="Li Q."/>
        </authorList>
    </citation>
    <scope>NUCLEOTIDE SEQUENCE [LARGE SCALE GENOMIC DNA]</scope>
    <source>
        <strain evidence="8 9">YIM 121974</strain>
    </source>
</reference>
<dbReference type="InterPro" id="IPR011701">
    <property type="entry name" value="MFS"/>
</dbReference>
<feature type="transmembrane region" description="Helical" evidence="7">
    <location>
        <begin position="340"/>
        <end position="362"/>
    </location>
</feature>
<protein>
    <submittedName>
        <fullName evidence="8">MFS transporter</fullName>
    </submittedName>
</protein>
<feature type="transmembrane region" description="Helical" evidence="7">
    <location>
        <begin position="97"/>
        <end position="125"/>
    </location>
</feature>
<dbReference type="OrthoDB" id="4193464at2"/>
<feature type="transmembrane region" description="Helical" evidence="7">
    <location>
        <begin position="202"/>
        <end position="225"/>
    </location>
</feature>
<evidence type="ECO:0000313" key="9">
    <source>
        <dbReference type="Proteomes" id="UP000277256"/>
    </source>
</evidence>
<feature type="transmembrane region" description="Helical" evidence="7">
    <location>
        <begin position="368"/>
        <end position="389"/>
    </location>
</feature>
<feature type="transmembrane region" description="Helical" evidence="7">
    <location>
        <begin position="162"/>
        <end position="181"/>
    </location>
</feature>
<keyword evidence="5 7" id="KW-1133">Transmembrane helix</keyword>
<dbReference type="GO" id="GO:0005886">
    <property type="term" value="C:plasma membrane"/>
    <property type="evidence" value="ECO:0007669"/>
    <property type="project" value="UniProtKB-SubCell"/>
</dbReference>
<evidence type="ECO:0000256" key="3">
    <source>
        <dbReference type="ARBA" id="ARBA00022475"/>
    </source>
</evidence>
<feature type="transmembrane region" description="Helical" evidence="7">
    <location>
        <begin position="12"/>
        <end position="33"/>
    </location>
</feature>
<feature type="transmembrane region" description="Helical" evidence="7">
    <location>
        <begin position="137"/>
        <end position="156"/>
    </location>
</feature>
<feature type="transmembrane region" description="Helical" evidence="7">
    <location>
        <begin position="299"/>
        <end position="319"/>
    </location>
</feature>
<dbReference type="PANTHER" id="PTHR23517">
    <property type="entry name" value="RESISTANCE PROTEIN MDTM, PUTATIVE-RELATED-RELATED"/>
    <property type="match status" value="1"/>
</dbReference>
<dbReference type="RefSeq" id="WP_125245711.1">
    <property type="nucleotide sequence ID" value="NZ_RSEB01000001.1"/>
</dbReference>
<keyword evidence="9" id="KW-1185">Reference proteome</keyword>
<dbReference type="Proteomes" id="UP000277256">
    <property type="component" value="Unassembled WGS sequence"/>
</dbReference>
<dbReference type="SUPFAM" id="SSF103473">
    <property type="entry name" value="MFS general substrate transporter"/>
    <property type="match status" value="1"/>
</dbReference>
<comment type="caution">
    <text evidence="8">The sequence shown here is derived from an EMBL/GenBank/DDBJ whole genome shotgun (WGS) entry which is preliminary data.</text>
</comment>
<dbReference type="EMBL" id="RSEB01000001">
    <property type="protein sequence ID" value="RRS01232.1"/>
    <property type="molecule type" value="Genomic_DNA"/>
</dbReference>
<sequence>MSSKRAELAFLAVRGCSAAAYFLLVPFLALWLIEARGLGGAAAATVVALCLFFGRAGGMMAARALDRIGLRRAVLLAYAVAVGTAAAMALYPGDRLAVWIALASVLGLAFSSATAALKALVAAAYSPEQRLWAFAKLNLAVNAGSAAGVAAGGYVVAEAPHLLAWCAVVLYGGALAAVRFMPGADAAPSTDAAEAPAAGGRAALWAFLGFTAITWTAYAQVFNVLPAFSADTVGPKAIAALFVLNSVMVLALQAPLTAALERWRRSRPRAAALAVLPGAHAVLAVSVLAFGFTGHAPLWSVYAAMAAFTVAELVFGPAYDAMVAEVKGRMSTVGAYGVAGAARGGAESAGSWLGITAVTGLAWPAAGIPFWAAGAGLLVVTGYFAWYAAKARTREPDRALA</sequence>
<evidence type="ECO:0000256" key="2">
    <source>
        <dbReference type="ARBA" id="ARBA00022448"/>
    </source>
</evidence>
<dbReference type="Pfam" id="PF07690">
    <property type="entry name" value="MFS_1"/>
    <property type="match status" value="1"/>
</dbReference>
<dbReference type="InterPro" id="IPR050171">
    <property type="entry name" value="MFS_Transporters"/>
</dbReference>
<keyword evidence="6 7" id="KW-0472">Membrane</keyword>
<name>A0A426V2Y9_9ACTN</name>
<feature type="transmembrane region" description="Helical" evidence="7">
    <location>
        <begin position="270"/>
        <end position="293"/>
    </location>
</feature>
<dbReference type="Gene3D" id="1.20.1250.20">
    <property type="entry name" value="MFS general substrate transporter like domains"/>
    <property type="match status" value="2"/>
</dbReference>
<dbReference type="GO" id="GO:0022857">
    <property type="term" value="F:transmembrane transporter activity"/>
    <property type="evidence" value="ECO:0007669"/>
    <property type="project" value="InterPro"/>
</dbReference>